<dbReference type="EMBL" id="JAHRIO010070820">
    <property type="protein sequence ID" value="MEQ2181577.1"/>
    <property type="molecule type" value="Genomic_DNA"/>
</dbReference>
<evidence type="ECO:0000313" key="2">
    <source>
        <dbReference type="Proteomes" id="UP001476798"/>
    </source>
</evidence>
<protein>
    <submittedName>
        <fullName evidence="1">Uncharacterized protein</fullName>
    </submittedName>
</protein>
<organism evidence="1 2">
    <name type="scientific">Goodea atripinnis</name>
    <dbReference type="NCBI Taxonomy" id="208336"/>
    <lineage>
        <taxon>Eukaryota</taxon>
        <taxon>Metazoa</taxon>
        <taxon>Chordata</taxon>
        <taxon>Craniata</taxon>
        <taxon>Vertebrata</taxon>
        <taxon>Euteleostomi</taxon>
        <taxon>Actinopterygii</taxon>
        <taxon>Neopterygii</taxon>
        <taxon>Teleostei</taxon>
        <taxon>Neoteleostei</taxon>
        <taxon>Acanthomorphata</taxon>
        <taxon>Ovalentaria</taxon>
        <taxon>Atherinomorphae</taxon>
        <taxon>Cyprinodontiformes</taxon>
        <taxon>Goodeidae</taxon>
        <taxon>Goodea</taxon>
    </lineage>
</organism>
<accession>A0ABV0PDM9</accession>
<name>A0ABV0PDM9_9TELE</name>
<gene>
    <name evidence="1" type="ORF">GOODEAATRI_013001</name>
</gene>
<feature type="non-terminal residue" evidence="1">
    <location>
        <position position="1"/>
    </location>
</feature>
<reference evidence="1 2" key="1">
    <citation type="submission" date="2021-06" db="EMBL/GenBank/DDBJ databases">
        <authorList>
            <person name="Palmer J.M."/>
        </authorList>
    </citation>
    <scope>NUCLEOTIDE SEQUENCE [LARGE SCALE GENOMIC DNA]</scope>
    <source>
        <strain evidence="1 2">GA_2019</strain>
        <tissue evidence="1">Muscle</tissue>
    </source>
</reference>
<evidence type="ECO:0000313" key="1">
    <source>
        <dbReference type="EMBL" id="MEQ2181577.1"/>
    </source>
</evidence>
<comment type="caution">
    <text evidence="1">The sequence shown here is derived from an EMBL/GenBank/DDBJ whole genome shotgun (WGS) entry which is preliminary data.</text>
</comment>
<proteinExistence type="predicted"/>
<sequence>DSDLKHYLDNCGNLMSMHNVKVWRGLNLSPQRPTLMKWLLFGIDLPTCYWAPQNTPCTSTCGEKCNTLMLFSTQCDDPHRTMTICY</sequence>
<keyword evidence="2" id="KW-1185">Reference proteome</keyword>
<dbReference type="Proteomes" id="UP001476798">
    <property type="component" value="Unassembled WGS sequence"/>
</dbReference>